<feature type="compositionally biased region" description="Basic and acidic residues" evidence="7">
    <location>
        <begin position="15"/>
        <end position="26"/>
    </location>
</feature>
<comment type="subcellular location">
    <subcellularLocation>
        <location evidence="2 6">Nucleus</location>
        <location evidence="2 6">Nucleolus</location>
    </subcellularLocation>
</comment>
<evidence type="ECO:0000256" key="4">
    <source>
        <dbReference type="ARBA" id="ARBA00022552"/>
    </source>
</evidence>
<gene>
    <name evidence="8" type="ORF">N7G274_007937</name>
</gene>
<feature type="compositionally biased region" description="Basic residues" evidence="7">
    <location>
        <begin position="210"/>
        <end position="220"/>
    </location>
</feature>
<organism evidence="8 9">
    <name type="scientific">Stereocaulon virgatum</name>
    <dbReference type="NCBI Taxonomy" id="373712"/>
    <lineage>
        <taxon>Eukaryota</taxon>
        <taxon>Fungi</taxon>
        <taxon>Dikarya</taxon>
        <taxon>Ascomycota</taxon>
        <taxon>Pezizomycotina</taxon>
        <taxon>Lecanoromycetes</taxon>
        <taxon>OSLEUM clade</taxon>
        <taxon>Lecanoromycetidae</taxon>
        <taxon>Lecanorales</taxon>
        <taxon>Lecanorineae</taxon>
        <taxon>Stereocaulaceae</taxon>
        <taxon>Stereocaulon</taxon>
    </lineage>
</organism>
<dbReference type="Pfam" id="PF03998">
    <property type="entry name" value="Utp11"/>
    <property type="match status" value="1"/>
</dbReference>
<evidence type="ECO:0000256" key="2">
    <source>
        <dbReference type="ARBA" id="ARBA00004604"/>
    </source>
</evidence>
<feature type="region of interest" description="Disordered" evidence="7">
    <location>
        <begin position="1"/>
        <end position="26"/>
    </location>
</feature>
<name>A0ABR4A007_9LECA</name>
<feature type="region of interest" description="Disordered" evidence="7">
    <location>
        <begin position="64"/>
        <end position="84"/>
    </location>
</feature>
<evidence type="ECO:0000256" key="6">
    <source>
        <dbReference type="PIRNR" id="PIRNR015952"/>
    </source>
</evidence>
<sequence length="275" mass="32053">MSSMRNATQRRNHRERAQPANREKWGLLEKHKDYSLRAKDYNEKKKRLQILRQKATERNPDEFHYGMLSSKSKQGRKITDRGNPALSHDAVKLLKTQDSGYLRTMIQKTRRVLEKLEKEFVLREGQGAEVLGEPDDQREGQHLVFVDTREDQKQYIPGQRLLSQPSDTRQEEDQSTKLVAEEADGDIEMASTTRAPKSRRALEREEAAQKKKRLLRKQHKKEQDARRSKLAALKSREKDLIDAENELELQRAKMSNCVGGVTKAGVKWKVRERKK</sequence>
<comment type="subunit">
    <text evidence="6">Component of the ribosomal small subunit (SSU) processome.</text>
</comment>
<protein>
    <recommendedName>
        <fullName evidence="6">U3 small nucleolar RNA-associated protein 11</fullName>
        <shortName evidence="6">U3 snoRNA-associated protein 11</shortName>
    </recommendedName>
</protein>
<keyword evidence="5 6" id="KW-0539">Nucleus</keyword>
<dbReference type="Proteomes" id="UP001590950">
    <property type="component" value="Unassembled WGS sequence"/>
</dbReference>
<evidence type="ECO:0000256" key="1">
    <source>
        <dbReference type="ARBA" id="ARBA00004099"/>
    </source>
</evidence>
<dbReference type="EMBL" id="JBEFKJ010000026">
    <property type="protein sequence ID" value="KAL2039269.1"/>
    <property type="molecule type" value="Genomic_DNA"/>
</dbReference>
<comment type="caution">
    <text evidence="8">The sequence shown here is derived from an EMBL/GenBank/DDBJ whole genome shotgun (WGS) entry which is preliminary data.</text>
</comment>
<dbReference type="InterPro" id="IPR007144">
    <property type="entry name" value="SSU_processome_Utp11"/>
</dbReference>
<keyword evidence="9" id="KW-1185">Reference proteome</keyword>
<evidence type="ECO:0000256" key="3">
    <source>
        <dbReference type="ARBA" id="ARBA00008105"/>
    </source>
</evidence>
<comment type="function">
    <text evidence="1 6">Involved in nucleolar processing of pre-18S ribosomal RNA.</text>
</comment>
<dbReference type="PANTHER" id="PTHR12838">
    <property type="entry name" value="U3 SMALL NUCLEOLAR RNA-ASSOCIATED PROTEIN 11"/>
    <property type="match status" value="1"/>
</dbReference>
<accession>A0ABR4A007</accession>
<evidence type="ECO:0000313" key="8">
    <source>
        <dbReference type="EMBL" id="KAL2039269.1"/>
    </source>
</evidence>
<feature type="region of interest" description="Disordered" evidence="7">
    <location>
        <begin position="154"/>
        <end position="236"/>
    </location>
</feature>
<evidence type="ECO:0000313" key="9">
    <source>
        <dbReference type="Proteomes" id="UP001590950"/>
    </source>
</evidence>
<proteinExistence type="inferred from homology"/>
<evidence type="ECO:0000256" key="5">
    <source>
        <dbReference type="ARBA" id="ARBA00023242"/>
    </source>
</evidence>
<feature type="compositionally biased region" description="Basic and acidic residues" evidence="7">
    <location>
        <begin position="200"/>
        <end position="209"/>
    </location>
</feature>
<dbReference type="PANTHER" id="PTHR12838:SF0">
    <property type="entry name" value="U3 SMALL NUCLEOLAR RNA-ASSOCIATED PROTEIN 11-RELATED"/>
    <property type="match status" value="1"/>
</dbReference>
<comment type="similarity">
    <text evidence="3 6">Belongs to the UTP11 family.</text>
</comment>
<keyword evidence="4 6" id="KW-0698">rRNA processing</keyword>
<evidence type="ECO:0000256" key="7">
    <source>
        <dbReference type="SAM" id="MobiDB-lite"/>
    </source>
</evidence>
<reference evidence="8 9" key="1">
    <citation type="submission" date="2024-09" db="EMBL/GenBank/DDBJ databases">
        <title>Rethinking Asexuality: The Enigmatic Case of Functional Sexual Genes in Lepraria (Stereocaulaceae).</title>
        <authorList>
            <person name="Doellman M."/>
            <person name="Sun Y."/>
            <person name="Barcenas-Pena A."/>
            <person name="Lumbsch H.T."/>
            <person name="Grewe F."/>
        </authorList>
    </citation>
    <scope>NUCLEOTIDE SEQUENCE [LARGE SCALE GENOMIC DNA]</scope>
    <source>
        <strain evidence="8 9">Mercado 3170</strain>
    </source>
</reference>
<dbReference type="PIRSF" id="PIRSF015952">
    <property type="entry name" value="U3snoRNP11"/>
    <property type="match status" value="1"/>
</dbReference>